<evidence type="ECO:0000313" key="3">
    <source>
        <dbReference type="EMBL" id="GFF20310.1"/>
    </source>
</evidence>
<feature type="compositionally biased region" description="Pro residues" evidence="1">
    <location>
        <begin position="383"/>
        <end position="396"/>
    </location>
</feature>
<dbReference type="VEuPathDB" id="FungiDB:ATEG_08030"/>
<keyword evidence="4" id="KW-1185">Reference proteome</keyword>
<comment type="caution">
    <text evidence="3">The sequence shown here is derived from an EMBL/GenBank/DDBJ whole genome shotgun (WGS) entry which is preliminary data.</text>
</comment>
<dbReference type="Proteomes" id="UP000452235">
    <property type="component" value="Unassembled WGS sequence"/>
</dbReference>
<feature type="region of interest" description="Disordered" evidence="1">
    <location>
        <begin position="473"/>
        <end position="494"/>
    </location>
</feature>
<feature type="transmembrane region" description="Helical" evidence="2">
    <location>
        <begin position="97"/>
        <end position="121"/>
    </location>
</feature>
<evidence type="ECO:0000313" key="4">
    <source>
        <dbReference type="Proteomes" id="UP000452235"/>
    </source>
</evidence>
<feature type="region of interest" description="Disordered" evidence="1">
    <location>
        <begin position="357"/>
        <end position="396"/>
    </location>
</feature>
<feature type="compositionally biased region" description="Basic and acidic residues" evidence="1">
    <location>
        <begin position="358"/>
        <end position="381"/>
    </location>
</feature>
<protein>
    <submittedName>
        <fullName evidence="3">Uncharacterized protein</fullName>
    </submittedName>
</protein>
<accession>A0A5M3ZDX0</accession>
<reference evidence="3 4" key="1">
    <citation type="submission" date="2020-01" db="EMBL/GenBank/DDBJ databases">
        <title>Aspergillus terreus IFO 6365 whole genome shotgun sequence.</title>
        <authorList>
            <person name="Kanamasa S."/>
            <person name="Takahashi H."/>
        </authorList>
    </citation>
    <scope>NUCLEOTIDE SEQUENCE [LARGE SCALE GENOMIC DNA]</scope>
    <source>
        <strain evidence="3 4">IFO 6365</strain>
    </source>
</reference>
<feature type="region of interest" description="Disordered" evidence="1">
    <location>
        <begin position="507"/>
        <end position="528"/>
    </location>
</feature>
<feature type="transmembrane region" description="Helical" evidence="2">
    <location>
        <begin position="54"/>
        <end position="76"/>
    </location>
</feature>
<feature type="transmembrane region" description="Helical" evidence="2">
    <location>
        <begin position="21"/>
        <end position="42"/>
    </location>
</feature>
<dbReference type="OrthoDB" id="4226885at2759"/>
<keyword evidence="2" id="KW-0472">Membrane</keyword>
<name>A0A5M3ZDX0_ASPTE</name>
<keyword evidence="2" id="KW-0812">Transmembrane</keyword>
<proteinExistence type="predicted"/>
<dbReference type="EMBL" id="BLJY01000012">
    <property type="protein sequence ID" value="GFF20310.1"/>
    <property type="molecule type" value="Genomic_DNA"/>
</dbReference>
<evidence type="ECO:0000256" key="1">
    <source>
        <dbReference type="SAM" id="MobiDB-lite"/>
    </source>
</evidence>
<feature type="transmembrane region" description="Helical" evidence="2">
    <location>
        <begin position="141"/>
        <end position="161"/>
    </location>
</feature>
<feature type="region of interest" description="Disordered" evidence="1">
    <location>
        <begin position="219"/>
        <end position="242"/>
    </location>
</feature>
<gene>
    <name evidence="3" type="ORF">ATEIFO6365_0012006600</name>
</gene>
<keyword evidence="2" id="KW-1133">Transmembrane helix</keyword>
<feature type="region of interest" description="Disordered" evidence="1">
    <location>
        <begin position="265"/>
        <end position="327"/>
    </location>
</feature>
<feature type="compositionally biased region" description="Polar residues" evidence="1">
    <location>
        <begin position="583"/>
        <end position="594"/>
    </location>
</feature>
<sequence>MDKQPEAPKKSASWTRVAIFTSLYALLLESVIEWAMVLYLYWDRHVDHKMAPSLILVFVASSFTVPLVALHSLLAWQYNRVPGFRRQKQILRVTSTYLLRLTIIVWLAASVAGLIVVTQQVSCLADTTDGEFWKTGVSCALHRAAIIVSVLSFMTVCLYFCSRELCDRPYDMSLLGVYKQSVTTRDDTLVSHSSSETDHTYKNDMGYFCRTPDTYRSRGLYPSSSDNSIDKSHVPNLQHPAPIRPTPQLNIGGDHQSEHAEIVSGSTVSPIGTLRDGSTSDSVSRTPTTATSRTGVESNAQPPVPELPAGLVAAGSGHTRHKSSASMSSLRKYLPKLFTLSLPLSSDPQIRALADPNAPRDVEKQPVNEVQHRPAVSDEKQLAPPPIEGPDHPPIMSPTVINMRPSESRPAPRSMTMASANAPEVVEPPPNVHKAWATATVRRTPAGPPPVYRAMPPNPLAWHPVNPTAPIRRGSATELGSPAPRTARRNARRQSQVYHFEPSQVPRYTRSHYHPPNRYGSYGRAPRRMSSFSNRNDIEILYPSTRRPRSTTCGGISSLDSIRETGASVDESSGSDLADENTYRGTTRTSVHGY</sequence>
<evidence type="ECO:0000256" key="2">
    <source>
        <dbReference type="SAM" id="Phobius"/>
    </source>
</evidence>
<feature type="compositionally biased region" description="Polar residues" evidence="1">
    <location>
        <begin position="265"/>
        <end position="301"/>
    </location>
</feature>
<feature type="region of interest" description="Disordered" evidence="1">
    <location>
        <begin position="565"/>
        <end position="594"/>
    </location>
</feature>
<dbReference type="AlphaFoldDB" id="A0A5M3ZDX0"/>
<organism evidence="3 4">
    <name type="scientific">Aspergillus terreus</name>
    <dbReference type="NCBI Taxonomy" id="33178"/>
    <lineage>
        <taxon>Eukaryota</taxon>
        <taxon>Fungi</taxon>
        <taxon>Dikarya</taxon>
        <taxon>Ascomycota</taxon>
        <taxon>Pezizomycotina</taxon>
        <taxon>Eurotiomycetes</taxon>
        <taxon>Eurotiomycetidae</taxon>
        <taxon>Eurotiales</taxon>
        <taxon>Aspergillaceae</taxon>
        <taxon>Aspergillus</taxon>
        <taxon>Aspergillus subgen. Circumdati</taxon>
    </lineage>
</organism>